<name>A0A0C2CPW2_9BACT</name>
<feature type="chain" id="PRO_5002146913" description="DUF481 domain-containing protein" evidence="2">
    <location>
        <begin position="23"/>
        <end position="325"/>
    </location>
</feature>
<gene>
    <name evidence="3" type="ORF">DB30_02567</name>
</gene>
<reference evidence="3 4" key="1">
    <citation type="submission" date="2014-12" db="EMBL/GenBank/DDBJ databases">
        <title>Genome assembly of Enhygromyxa salina DSM 15201.</title>
        <authorList>
            <person name="Sharma G."/>
            <person name="Subramanian S."/>
        </authorList>
    </citation>
    <scope>NUCLEOTIDE SEQUENCE [LARGE SCALE GENOMIC DNA]</scope>
    <source>
        <strain evidence="3 4">DSM 15201</strain>
    </source>
</reference>
<evidence type="ECO:0008006" key="5">
    <source>
        <dbReference type="Google" id="ProtNLM"/>
    </source>
</evidence>
<feature type="region of interest" description="Disordered" evidence="1">
    <location>
        <begin position="29"/>
        <end position="52"/>
    </location>
</feature>
<dbReference type="InterPro" id="IPR007433">
    <property type="entry name" value="DUF481"/>
</dbReference>
<evidence type="ECO:0000313" key="3">
    <source>
        <dbReference type="EMBL" id="KIG11750.1"/>
    </source>
</evidence>
<keyword evidence="2" id="KW-0732">Signal</keyword>
<sequence>MQHTASTLIFAVCLGFPALTYAGAPEDPAVPSGTATQDNASSGSTEIGSDDKFVGTKEVAAEDAAAEDGPKDPHAEDATEFDISLGGIFSTGNSRSLATTGLTNFRLRRTIHQFGASVAGNYGATGAEDRPRGYDTTVGNVQGLVRYDVFFAERWTAFAQVTGRHDPFQKLDLRMNVDPGFAFYALNKTKHRLWFEAGYDFQYDLRTDEALVLVDDDGEPVLDLNGNTQIDPAVLKTELNHAVRVFAGYSNKLSERVGFDTGIEYLQSVVLGRRLRVNYLAALNTQLVERLSLAVTFTLRFENDPLPGVGRLDTVTAFSLTYRFF</sequence>
<accession>A0A0C2CPW2</accession>
<dbReference type="Pfam" id="PF04338">
    <property type="entry name" value="DUF481"/>
    <property type="match status" value="1"/>
</dbReference>
<dbReference type="EMBL" id="JMCC02000185">
    <property type="protein sequence ID" value="KIG11750.1"/>
    <property type="molecule type" value="Genomic_DNA"/>
</dbReference>
<dbReference type="Proteomes" id="UP000031599">
    <property type="component" value="Unassembled WGS sequence"/>
</dbReference>
<proteinExistence type="predicted"/>
<dbReference type="AlphaFoldDB" id="A0A0C2CPW2"/>
<evidence type="ECO:0000256" key="1">
    <source>
        <dbReference type="SAM" id="MobiDB-lite"/>
    </source>
</evidence>
<protein>
    <recommendedName>
        <fullName evidence="5">DUF481 domain-containing protein</fullName>
    </recommendedName>
</protein>
<feature type="signal peptide" evidence="2">
    <location>
        <begin position="1"/>
        <end position="22"/>
    </location>
</feature>
<evidence type="ECO:0000256" key="2">
    <source>
        <dbReference type="SAM" id="SignalP"/>
    </source>
</evidence>
<organism evidence="3 4">
    <name type="scientific">Enhygromyxa salina</name>
    <dbReference type="NCBI Taxonomy" id="215803"/>
    <lineage>
        <taxon>Bacteria</taxon>
        <taxon>Pseudomonadati</taxon>
        <taxon>Myxococcota</taxon>
        <taxon>Polyangia</taxon>
        <taxon>Nannocystales</taxon>
        <taxon>Nannocystaceae</taxon>
        <taxon>Enhygromyxa</taxon>
    </lineage>
</organism>
<feature type="compositionally biased region" description="Polar residues" evidence="1">
    <location>
        <begin position="33"/>
        <end position="47"/>
    </location>
</feature>
<evidence type="ECO:0000313" key="4">
    <source>
        <dbReference type="Proteomes" id="UP000031599"/>
    </source>
</evidence>
<comment type="caution">
    <text evidence="3">The sequence shown here is derived from an EMBL/GenBank/DDBJ whole genome shotgun (WGS) entry which is preliminary data.</text>
</comment>